<dbReference type="AlphaFoldDB" id="A0A062UX98"/>
<dbReference type="Proteomes" id="UP000027153">
    <property type="component" value="Unassembled WGS sequence"/>
</dbReference>
<reference evidence="2 3" key="1">
    <citation type="journal article" date="2013" name="Nature">
        <title>Anaerobic oxidation of methane coupled to nitrate reduction in a novel archaeal lineage.</title>
        <authorList>
            <person name="Haroon M.F."/>
            <person name="Hu S."/>
            <person name="Shi Y."/>
            <person name="Imelfort M."/>
            <person name="Keller J."/>
            <person name="Hugenholtz P."/>
            <person name="Yuan Z."/>
            <person name="Tyson G.W."/>
        </authorList>
    </citation>
    <scope>NUCLEOTIDE SEQUENCE [LARGE SCALE GENOMIC DNA]</scope>
    <source>
        <strain evidence="2 3">ANME-2d</strain>
    </source>
</reference>
<evidence type="ECO:0000256" key="1">
    <source>
        <dbReference type="SAM" id="MobiDB-lite"/>
    </source>
</evidence>
<sequence length="232" mass="26321">MSHISVSIEQLDEGFLVEEDGGKSYAISTGTNMIEKVREIFMLNASCEKAHEPVPLPESVMQEGRAKHLITDRVHDVSNDVTNKVSNIVSCDTTQFSFQECAHFYWQSVPEKRFGKTTVHQSGRSLRIAKEGYDVAMWVDMESLKRLKVLQLKSKKDFNIATGSLSSNKRTIIRTCLNEIDLSKLGNVDSDPAEDQEKTENTEKSARIERLREIAREKQDKWRAEKAEGGVR</sequence>
<organism evidence="2 3">
    <name type="scientific">Candidatus Methanoperedens nitratireducens</name>
    <dbReference type="NCBI Taxonomy" id="1392998"/>
    <lineage>
        <taxon>Archaea</taxon>
        <taxon>Methanobacteriati</taxon>
        <taxon>Methanobacteriota</taxon>
        <taxon>Stenosarchaea group</taxon>
        <taxon>Methanomicrobia</taxon>
        <taxon>Methanosarcinales</taxon>
        <taxon>ANME-2 cluster</taxon>
        <taxon>Candidatus Methanoperedentaceae</taxon>
        <taxon>Candidatus Methanoperedens</taxon>
    </lineage>
</organism>
<comment type="caution">
    <text evidence="2">The sequence shown here is derived from an EMBL/GenBank/DDBJ whole genome shotgun (WGS) entry which is preliminary data.</text>
</comment>
<feature type="region of interest" description="Disordered" evidence="1">
    <location>
        <begin position="187"/>
        <end position="210"/>
    </location>
</feature>
<name>A0A062UX98_9EURY</name>
<protein>
    <submittedName>
        <fullName evidence="2">Uncharacterized protein</fullName>
    </submittedName>
</protein>
<keyword evidence="3" id="KW-1185">Reference proteome</keyword>
<feature type="compositionally biased region" description="Basic and acidic residues" evidence="1">
    <location>
        <begin position="195"/>
        <end position="210"/>
    </location>
</feature>
<proteinExistence type="predicted"/>
<evidence type="ECO:0000313" key="2">
    <source>
        <dbReference type="EMBL" id="KCZ71621.1"/>
    </source>
</evidence>
<accession>A0A062UX98</accession>
<dbReference type="RefSeq" id="WP_048091682.1">
    <property type="nucleotide sequence ID" value="NZ_JMIY01000005.1"/>
</dbReference>
<dbReference type="EMBL" id="JMIY01000005">
    <property type="protein sequence ID" value="KCZ71621.1"/>
    <property type="molecule type" value="Genomic_DNA"/>
</dbReference>
<evidence type="ECO:0000313" key="3">
    <source>
        <dbReference type="Proteomes" id="UP000027153"/>
    </source>
</evidence>
<gene>
    <name evidence="2" type="ORF">ANME2D_02356</name>
</gene>